<feature type="domain" description="Putative aromatic acid exporter C-terminal" evidence="7">
    <location>
        <begin position="154"/>
        <end position="317"/>
    </location>
</feature>
<keyword evidence="3 6" id="KW-0812">Transmembrane</keyword>
<dbReference type="Gene3D" id="1.20.120.940">
    <property type="entry name" value="Putative aromatic acid exporter, C-terminal domain"/>
    <property type="match status" value="1"/>
</dbReference>
<dbReference type="OrthoDB" id="357521at2"/>
<keyword evidence="2" id="KW-1003">Cell membrane</keyword>
<accession>U2M5U9</accession>
<proteinExistence type="predicted"/>
<dbReference type="RefSeq" id="WP_021683451.1">
    <property type="nucleotide sequence ID" value="NZ_KI260480.1"/>
</dbReference>
<dbReference type="InterPro" id="IPR010343">
    <property type="entry name" value="ArAE_1"/>
</dbReference>
<dbReference type="EMBL" id="AWVF01000237">
    <property type="protein sequence ID" value="ERJ94708.1"/>
    <property type="molecule type" value="Genomic_DNA"/>
</dbReference>
<dbReference type="eggNOG" id="COG4129">
    <property type="taxonomic scope" value="Bacteria"/>
</dbReference>
<protein>
    <recommendedName>
        <fullName evidence="7">Putative aromatic acid exporter C-terminal domain-containing protein</fullName>
    </recommendedName>
</protein>
<dbReference type="AlphaFoldDB" id="U2M5U9"/>
<dbReference type="Pfam" id="PF11728">
    <property type="entry name" value="ArAE_1_C"/>
    <property type="match status" value="1"/>
</dbReference>
<dbReference type="GeneID" id="93691984"/>
<comment type="caution">
    <text evidence="8">The sequence shown here is derived from an EMBL/GenBank/DDBJ whole genome shotgun (WGS) entry which is preliminary data.</text>
</comment>
<dbReference type="GO" id="GO:0005886">
    <property type="term" value="C:plasma membrane"/>
    <property type="evidence" value="ECO:0007669"/>
    <property type="project" value="UniProtKB-SubCell"/>
</dbReference>
<dbReference type="STRING" id="411473.RUMCAL_01954"/>
<evidence type="ECO:0000256" key="4">
    <source>
        <dbReference type="ARBA" id="ARBA00022989"/>
    </source>
</evidence>
<evidence type="ECO:0000256" key="2">
    <source>
        <dbReference type="ARBA" id="ARBA00022475"/>
    </source>
</evidence>
<evidence type="ECO:0000313" key="8">
    <source>
        <dbReference type="EMBL" id="ERJ94708.1"/>
    </source>
</evidence>
<dbReference type="HOGENOM" id="CLU_067525_0_0_9"/>
<gene>
    <name evidence="8" type="ORF">RUMCAL_01954</name>
</gene>
<feature type="transmembrane region" description="Helical" evidence="6">
    <location>
        <begin position="131"/>
        <end position="148"/>
    </location>
</feature>
<evidence type="ECO:0000256" key="6">
    <source>
        <dbReference type="SAM" id="Phobius"/>
    </source>
</evidence>
<sequence length="338" mass="38828">MKKWTPKHVNWLKALKIAAGAVAAILLAEAFGLQNAASAGIITLLTVQNTRRETVMSSVRRFSGFAMMTLLCLPIYHFCGTAPWAFGIVLLLLLLICYSFRMDDATPINAVMATHYMLAGGVTLHMVGNEVLLLVIGSGIGVCLNWFMPRNLGKIHIMQRELDEEIRGILERMSMRLLEADHTGYGDSCFAETERLSGELRQEIDAFLQNQTWQDDIYFMRYVEMRREQCRVLQVIYRQLLRLNQVPEQAKPLSAFLADIAMHFHEGNDCSALLEQLESLYAAYRQDELPDTRESFENRAILYSILTELQSFLQIKRQFYLTLPEQERKQMFERLMQA</sequence>
<dbReference type="Pfam" id="PF06081">
    <property type="entry name" value="ArAE_1"/>
    <property type="match status" value="1"/>
</dbReference>
<evidence type="ECO:0000256" key="5">
    <source>
        <dbReference type="ARBA" id="ARBA00023136"/>
    </source>
</evidence>
<evidence type="ECO:0000256" key="3">
    <source>
        <dbReference type="ARBA" id="ARBA00022692"/>
    </source>
</evidence>
<dbReference type="InterPro" id="IPR021062">
    <property type="entry name" value="ArAE_1_C"/>
</dbReference>
<dbReference type="PANTHER" id="PTHR40064:SF1">
    <property type="entry name" value="MEMBRANE PROTEIN"/>
    <property type="match status" value="1"/>
</dbReference>
<reference evidence="8 9" key="1">
    <citation type="submission" date="2013-07" db="EMBL/GenBank/DDBJ databases">
        <authorList>
            <person name="Weinstock G."/>
            <person name="Sodergren E."/>
            <person name="Wylie T."/>
            <person name="Fulton L."/>
            <person name="Fulton R."/>
            <person name="Fronick C."/>
            <person name="O'Laughlin M."/>
            <person name="Godfrey J."/>
            <person name="Miner T."/>
            <person name="Herter B."/>
            <person name="Appelbaum E."/>
            <person name="Cordes M."/>
            <person name="Lek S."/>
            <person name="Wollam A."/>
            <person name="Pepin K.H."/>
            <person name="Palsikar V.B."/>
            <person name="Mitreva M."/>
            <person name="Wilson R.K."/>
        </authorList>
    </citation>
    <scope>NUCLEOTIDE SEQUENCE [LARGE SCALE GENOMIC DNA]</scope>
    <source>
        <strain evidence="8 9">ATCC 27760</strain>
    </source>
</reference>
<dbReference type="InterPro" id="IPR038323">
    <property type="entry name" value="ArAE_1_C_sf"/>
</dbReference>
<keyword evidence="9" id="KW-1185">Reference proteome</keyword>
<evidence type="ECO:0000256" key="1">
    <source>
        <dbReference type="ARBA" id="ARBA00004651"/>
    </source>
</evidence>
<evidence type="ECO:0000259" key="7">
    <source>
        <dbReference type="Pfam" id="PF11728"/>
    </source>
</evidence>
<dbReference type="InterPro" id="IPR052984">
    <property type="entry name" value="UPF0421"/>
</dbReference>
<comment type="subcellular location">
    <subcellularLocation>
        <location evidence="1">Cell membrane</location>
        <topology evidence="1">Multi-pass membrane protein</topology>
    </subcellularLocation>
</comment>
<dbReference type="PATRIC" id="fig|411473.3.peg.1611"/>
<dbReference type="Proteomes" id="UP000016662">
    <property type="component" value="Unassembled WGS sequence"/>
</dbReference>
<evidence type="ECO:0000313" key="9">
    <source>
        <dbReference type="Proteomes" id="UP000016662"/>
    </source>
</evidence>
<dbReference type="PANTHER" id="PTHR40064">
    <property type="entry name" value="MEMBRANE PROTEIN-RELATED"/>
    <property type="match status" value="1"/>
</dbReference>
<organism evidence="8 9">
    <name type="scientific">Ruminococcus callidus ATCC 27760</name>
    <dbReference type="NCBI Taxonomy" id="411473"/>
    <lineage>
        <taxon>Bacteria</taxon>
        <taxon>Bacillati</taxon>
        <taxon>Bacillota</taxon>
        <taxon>Clostridia</taxon>
        <taxon>Eubacteriales</taxon>
        <taxon>Oscillospiraceae</taxon>
        <taxon>Ruminococcus</taxon>
    </lineage>
</organism>
<keyword evidence="4 6" id="KW-1133">Transmembrane helix</keyword>
<feature type="transmembrane region" description="Helical" evidence="6">
    <location>
        <begin position="63"/>
        <end position="96"/>
    </location>
</feature>
<name>U2M5U9_9FIRM</name>
<keyword evidence="5 6" id="KW-0472">Membrane</keyword>